<gene>
    <name evidence="1" type="ORF">CRU78_14875</name>
</gene>
<evidence type="ECO:0000313" key="2">
    <source>
        <dbReference type="Proteomes" id="UP000342300"/>
    </source>
</evidence>
<sequence>MISRQSATLCGARRWSSAQGFFAQRVRFDAGIFHFWASRWHHPLAAAADLAAFDACSRASPSDNQGG</sequence>
<dbReference type="Proteomes" id="UP000342300">
    <property type="component" value="Unassembled WGS sequence"/>
</dbReference>
<dbReference type="AlphaFoldDB" id="A0A6A7RW43"/>
<protein>
    <submittedName>
        <fullName evidence="1">Uncharacterized protein</fullName>
    </submittedName>
</protein>
<dbReference type="EMBL" id="PDHS01000368">
    <property type="protein sequence ID" value="MQM31725.1"/>
    <property type="molecule type" value="Genomic_DNA"/>
</dbReference>
<name>A0A6A7RW43_9PROT</name>
<accession>A0A6A7RW43</accession>
<organism evidence="1 2">
    <name type="scientific">Candidatus Accumulibacter phosphatis</name>
    <dbReference type="NCBI Taxonomy" id="327160"/>
    <lineage>
        <taxon>Bacteria</taxon>
        <taxon>Pseudomonadati</taxon>
        <taxon>Pseudomonadota</taxon>
        <taxon>Betaproteobacteria</taxon>
        <taxon>Candidatus Accumulibacter</taxon>
    </lineage>
</organism>
<reference evidence="1 2" key="1">
    <citation type="submission" date="2017-09" db="EMBL/GenBank/DDBJ databases">
        <title>Metagenomic Analysis Reveals Denitrifying Candidatus Accumulibacter and Flanking Population as a Source of N2O.</title>
        <authorList>
            <person name="Gao H."/>
            <person name="Mao Y."/>
            <person name="Zhao X."/>
            <person name="Liu W.-T."/>
            <person name="Zhang T."/>
            <person name="Wells G."/>
        </authorList>
    </citation>
    <scope>NUCLEOTIDE SEQUENCE [LARGE SCALE GENOMIC DNA]</scope>
    <source>
        <strain evidence="1">CANDO_2_IC</strain>
    </source>
</reference>
<comment type="caution">
    <text evidence="1">The sequence shown here is derived from an EMBL/GenBank/DDBJ whole genome shotgun (WGS) entry which is preliminary data.</text>
</comment>
<evidence type="ECO:0000313" key="1">
    <source>
        <dbReference type="EMBL" id="MQM31725.1"/>
    </source>
</evidence>
<proteinExistence type="predicted"/>